<comment type="catalytic activity">
    <reaction evidence="14">
        <text>spermidine + acetyl-CoA = N(1)-acetylspermidine + CoA + H(+)</text>
        <dbReference type="Rhea" id="RHEA:28150"/>
        <dbReference type="ChEBI" id="CHEBI:15378"/>
        <dbReference type="ChEBI" id="CHEBI:57287"/>
        <dbReference type="ChEBI" id="CHEBI:57288"/>
        <dbReference type="ChEBI" id="CHEBI:57834"/>
        <dbReference type="ChEBI" id="CHEBI:58324"/>
        <dbReference type="EC" id="2.3.1.57"/>
    </reaction>
    <physiologicalReaction direction="left-to-right" evidence="14">
        <dbReference type="Rhea" id="RHEA:28151"/>
    </physiologicalReaction>
</comment>
<dbReference type="GO" id="GO:0019809">
    <property type="term" value="F:spermidine binding"/>
    <property type="evidence" value="ECO:0007669"/>
    <property type="project" value="TreeGrafter"/>
</dbReference>
<comment type="caution">
    <text evidence="17">The sequence shown here is derived from an EMBL/GenBank/DDBJ whole genome shotgun (WGS) entry which is preliminary data.</text>
</comment>
<dbReference type="GO" id="GO:0004145">
    <property type="term" value="F:diamine N-acetyltransferase activity"/>
    <property type="evidence" value="ECO:0007669"/>
    <property type="project" value="UniProtKB-EC"/>
</dbReference>
<name>A0AAV6ZHK9_ENGPU</name>
<dbReference type="PANTHER" id="PTHR10545:SF36">
    <property type="entry name" value="DIAMINE ACETYLTRANSFERASE 1"/>
    <property type="match status" value="1"/>
</dbReference>
<evidence type="ECO:0000256" key="12">
    <source>
        <dbReference type="ARBA" id="ARBA00031532"/>
    </source>
</evidence>
<comment type="subunit">
    <text evidence="4">Homodimer.</text>
</comment>
<evidence type="ECO:0000256" key="15">
    <source>
        <dbReference type="ARBA" id="ARBA00049562"/>
    </source>
</evidence>
<dbReference type="InterPro" id="IPR000182">
    <property type="entry name" value="GNAT_dom"/>
</dbReference>
<comment type="catalytic activity">
    <reaction evidence="15">
        <text>an alkane-alpha,omega-diamine + acetyl-CoA = an N-acetylalkane-alpha,omega-diamine + CoA + H(+)</text>
        <dbReference type="Rhea" id="RHEA:11116"/>
        <dbReference type="Rhea" id="RHEA-COMP:9766"/>
        <dbReference type="Rhea" id="RHEA-COMP:9767"/>
        <dbReference type="ChEBI" id="CHEBI:15378"/>
        <dbReference type="ChEBI" id="CHEBI:57287"/>
        <dbReference type="ChEBI" id="CHEBI:57288"/>
        <dbReference type="ChEBI" id="CHEBI:70977"/>
        <dbReference type="ChEBI" id="CHEBI:70988"/>
        <dbReference type="EC" id="2.3.1.57"/>
    </reaction>
    <physiologicalReaction direction="left-to-right" evidence="15">
        <dbReference type="Rhea" id="RHEA:11117"/>
    </physiologicalReaction>
</comment>
<feature type="domain" description="N-acetyltransferase" evidence="16">
    <location>
        <begin position="1"/>
        <end position="149"/>
    </location>
</feature>
<proteinExistence type="inferred from homology"/>
<reference evidence="17" key="1">
    <citation type="thesis" date="2020" institute="ProQuest LLC" country="789 East Eisenhower Parkway, Ann Arbor, MI, USA">
        <title>Comparative Genomics and Chromosome Evolution.</title>
        <authorList>
            <person name="Mudd A.B."/>
        </authorList>
    </citation>
    <scope>NUCLEOTIDE SEQUENCE</scope>
    <source>
        <strain evidence="17">237g6f4</strain>
        <tissue evidence="17">Blood</tissue>
    </source>
</reference>
<evidence type="ECO:0000256" key="1">
    <source>
        <dbReference type="ARBA" id="ARBA00004496"/>
    </source>
</evidence>
<evidence type="ECO:0000259" key="16">
    <source>
        <dbReference type="PROSITE" id="PS51186"/>
    </source>
</evidence>
<keyword evidence="18" id="KW-1185">Reference proteome</keyword>
<dbReference type="Proteomes" id="UP000824782">
    <property type="component" value="Unassembled WGS sequence"/>
</dbReference>
<keyword evidence="8" id="KW-0808">Transferase</keyword>
<comment type="subcellular location">
    <subcellularLocation>
        <location evidence="1">Cytoplasm</location>
    </subcellularLocation>
</comment>
<evidence type="ECO:0000256" key="2">
    <source>
        <dbReference type="ARBA" id="ARBA00004995"/>
    </source>
</evidence>
<comment type="catalytic activity">
    <reaction evidence="13">
        <text>spermine + acetyl-CoA = N(1)-acetylspermine + CoA + H(+)</text>
        <dbReference type="Rhea" id="RHEA:33099"/>
        <dbReference type="ChEBI" id="CHEBI:15378"/>
        <dbReference type="ChEBI" id="CHEBI:45725"/>
        <dbReference type="ChEBI" id="CHEBI:57287"/>
        <dbReference type="ChEBI" id="CHEBI:57288"/>
        <dbReference type="ChEBI" id="CHEBI:58101"/>
        <dbReference type="EC" id="2.3.1.57"/>
    </reaction>
    <physiologicalReaction direction="left-to-right" evidence="13">
        <dbReference type="Rhea" id="RHEA:33100"/>
    </physiologicalReaction>
</comment>
<gene>
    <name evidence="17" type="ORF">GDO81_029385</name>
</gene>
<evidence type="ECO:0000256" key="8">
    <source>
        <dbReference type="ARBA" id="ARBA00022679"/>
    </source>
</evidence>
<dbReference type="EMBL" id="WNYA01000873">
    <property type="protein sequence ID" value="KAG8546974.1"/>
    <property type="molecule type" value="Genomic_DNA"/>
</dbReference>
<protein>
    <recommendedName>
        <fullName evidence="6">Diamine acetyltransferase 1</fullName>
        <ecNumber evidence="5">2.3.1.57</ecNumber>
    </recommendedName>
    <alternativeName>
        <fullName evidence="11">Polyamine N-acetyltransferase 1</fullName>
    </alternativeName>
    <alternativeName>
        <fullName evidence="10">Putrescine acetyltransferase</fullName>
    </alternativeName>
    <alternativeName>
        <fullName evidence="12">Spermidine/spermine N(1)-acetyltransferase 1</fullName>
    </alternativeName>
</protein>
<organism evidence="17 18">
    <name type="scientific">Engystomops pustulosus</name>
    <name type="common">Tungara frog</name>
    <name type="synonym">Physalaemus pustulosus</name>
    <dbReference type="NCBI Taxonomy" id="76066"/>
    <lineage>
        <taxon>Eukaryota</taxon>
        <taxon>Metazoa</taxon>
        <taxon>Chordata</taxon>
        <taxon>Craniata</taxon>
        <taxon>Vertebrata</taxon>
        <taxon>Euteleostomi</taxon>
        <taxon>Amphibia</taxon>
        <taxon>Batrachia</taxon>
        <taxon>Anura</taxon>
        <taxon>Neobatrachia</taxon>
        <taxon>Hyloidea</taxon>
        <taxon>Leptodactylidae</taxon>
        <taxon>Leiuperinae</taxon>
        <taxon>Engystomops</taxon>
    </lineage>
</organism>
<evidence type="ECO:0000256" key="10">
    <source>
        <dbReference type="ARBA" id="ARBA00029790"/>
    </source>
</evidence>
<dbReference type="Gene3D" id="3.40.630.30">
    <property type="match status" value="1"/>
</dbReference>
<dbReference type="PROSITE" id="PS51186">
    <property type="entry name" value="GNAT"/>
    <property type="match status" value="1"/>
</dbReference>
<evidence type="ECO:0000313" key="17">
    <source>
        <dbReference type="EMBL" id="KAG8546974.1"/>
    </source>
</evidence>
<evidence type="ECO:0000256" key="9">
    <source>
        <dbReference type="ARBA" id="ARBA00023315"/>
    </source>
</evidence>
<evidence type="ECO:0000256" key="6">
    <source>
        <dbReference type="ARBA" id="ARBA00017209"/>
    </source>
</evidence>
<dbReference type="InterPro" id="IPR016181">
    <property type="entry name" value="Acyl_CoA_acyltransferase"/>
</dbReference>
<dbReference type="GO" id="GO:0005737">
    <property type="term" value="C:cytoplasm"/>
    <property type="evidence" value="ECO:0007669"/>
    <property type="project" value="UniProtKB-SubCell"/>
</dbReference>
<accession>A0AAV6ZHK9</accession>
<dbReference type="CDD" id="cd04301">
    <property type="entry name" value="NAT_SF"/>
    <property type="match status" value="1"/>
</dbReference>
<keyword evidence="9" id="KW-0012">Acyltransferase</keyword>
<dbReference type="SUPFAM" id="SSF55729">
    <property type="entry name" value="Acyl-CoA N-acyltransferases (Nat)"/>
    <property type="match status" value="1"/>
</dbReference>
<evidence type="ECO:0000256" key="7">
    <source>
        <dbReference type="ARBA" id="ARBA00022490"/>
    </source>
</evidence>
<evidence type="ECO:0000256" key="13">
    <source>
        <dbReference type="ARBA" id="ARBA00048955"/>
    </source>
</evidence>
<dbReference type="FunFam" id="3.40.630.30:FF:000064">
    <property type="entry name" value="GNAT family acetyltransferase"/>
    <property type="match status" value="1"/>
</dbReference>
<evidence type="ECO:0000256" key="11">
    <source>
        <dbReference type="ARBA" id="ARBA00031435"/>
    </source>
</evidence>
<dbReference type="Pfam" id="PF00583">
    <property type="entry name" value="Acetyltransf_1"/>
    <property type="match status" value="1"/>
</dbReference>
<evidence type="ECO:0000313" key="18">
    <source>
        <dbReference type="Proteomes" id="UP000824782"/>
    </source>
</evidence>
<keyword evidence="7" id="KW-0963">Cytoplasm</keyword>
<evidence type="ECO:0000256" key="3">
    <source>
        <dbReference type="ARBA" id="ARBA00008694"/>
    </source>
</evidence>
<sequence length="156" mass="17409">MIKALADYQNMPDAVELTDKDLLEDGFGAHPYYRCLIAELAGTGGSTGSGAVGFAMYYFTYDPWAGRSLHLEDFFVMEPYRGIGIGSAMLKNISQEATAQRCSSMYFMVHSGNTTAIEYYKRRGAADLSEEDGWRLFRFAPDDLKRMAEGAPNLQR</sequence>
<evidence type="ECO:0000256" key="14">
    <source>
        <dbReference type="ARBA" id="ARBA00049279"/>
    </source>
</evidence>
<dbReference type="GO" id="GO:0032918">
    <property type="term" value="P:spermidine acetylation"/>
    <property type="evidence" value="ECO:0007669"/>
    <property type="project" value="TreeGrafter"/>
</dbReference>
<dbReference type="AlphaFoldDB" id="A0AAV6ZHK9"/>
<comment type="similarity">
    <text evidence="3">Belongs to the acetyltransferase family.</text>
</comment>
<dbReference type="EC" id="2.3.1.57" evidence="5"/>
<evidence type="ECO:0000256" key="5">
    <source>
        <dbReference type="ARBA" id="ARBA00013209"/>
    </source>
</evidence>
<dbReference type="PANTHER" id="PTHR10545">
    <property type="entry name" value="DIAMINE N-ACETYLTRANSFERASE"/>
    <property type="match status" value="1"/>
</dbReference>
<evidence type="ECO:0000256" key="4">
    <source>
        <dbReference type="ARBA" id="ARBA00011738"/>
    </source>
</evidence>
<dbReference type="InterPro" id="IPR051016">
    <property type="entry name" value="Diverse_Substrate_AcTransf"/>
</dbReference>
<comment type="pathway">
    <text evidence="2">Amine and polyamine degradation; putrescine degradation; N-acetylputrescine from putrescine: step 1/1.</text>
</comment>